<name>A0A265NFM1_9BACI</name>
<keyword evidence="1" id="KW-0812">Transmembrane</keyword>
<dbReference type="Proteomes" id="UP000216498">
    <property type="component" value="Unassembled WGS sequence"/>
</dbReference>
<evidence type="ECO:0000313" key="3">
    <source>
        <dbReference type="Proteomes" id="UP000216498"/>
    </source>
</evidence>
<dbReference type="InterPro" id="IPR024529">
    <property type="entry name" value="ECF_trnsprt_substrate-spec"/>
</dbReference>
<dbReference type="Pfam" id="PF12822">
    <property type="entry name" value="ECF_trnsprt"/>
    <property type="match status" value="1"/>
</dbReference>
<dbReference type="OrthoDB" id="5198189at2"/>
<reference evidence="2 3" key="1">
    <citation type="submission" date="2017-08" db="EMBL/GenBank/DDBJ databases">
        <title>Virgibacillus indicus sp. nov. and Virgibacillus profoundi sp. nov, two moderately halophilic bacteria isolated from marine sediment by using the Microfluidic Streak Plate.</title>
        <authorList>
            <person name="Xu B."/>
            <person name="Hu B."/>
            <person name="Wang J."/>
            <person name="Zhu Y."/>
            <person name="Huang L."/>
            <person name="Du W."/>
            <person name="Huang Y."/>
        </authorList>
    </citation>
    <scope>NUCLEOTIDE SEQUENCE [LARGE SCALE GENOMIC DNA]</scope>
    <source>
        <strain evidence="2 3">IO3-P2-C2</strain>
    </source>
</reference>
<dbReference type="GO" id="GO:0022857">
    <property type="term" value="F:transmembrane transporter activity"/>
    <property type="evidence" value="ECO:0007669"/>
    <property type="project" value="InterPro"/>
</dbReference>
<accession>A0A265NFM1</accession>
<evidence type="ECO:0000313" key="2">
    <source>
        <dbReference type="EMBL" id="OZU90076.1"/>
    </source>
</evidence>
<keyword evidence="1" id="KW-1133">Transmembrane helix</keyword>
<feature type="transmembrane region" description="Helical" evidence="1">
    <location>
        <begin position="65"/>
        <end position="86"/>
    </location>
</feature>
<sequence length="172" mass="19202">MNIYKLTLLALLAALAVGGRIIFTYLPNVQPVTSLIIICGLFLGPVAAVLLAVLTTFLSNMILGMGIWGIWQIISWSLIGVISGFIGKIPRRIPMVLIILFSVFSGYLYGFIISLTNYQIAGGNFWAYYMFGLPYDTNHAIGNAVFMIFLYPSFTYFLKKYANNRFSLQNTN</sequence>
<protein>
    <submittedName>
        <fullName evidence="2">ECF transporter S component</fullName>
    </submittedName>
</protein>
<keyword evidence="3" id="KW-1185">Reference proteome</keyword>
<gene>
    <name evidence="2" type="ORF">CIL03_02755</name>
</gene>
<feature type="transmembrane region" description="Helical" evidence="1">
    <location>
        <begin position="98"/>
        <end position="120"/>
    </location>
</feature>
<proteinExistence type="predicted"/>
<evidence type="ECO:0000256" key="1">
    <source>
        <dbReference type="SAM" id="Phobius"/>
    </source>
</evidence>
<dbReference type="AlphaFoldDB" id="A0A265NFM1"/>
<dbReference type="RefSeq" id="WP_094883674.1">
    <property type="nucleotide sequence ID" value="NZ_NPMS01000001.1"/>
</dbReference>
<feature type="transmembrane region" description="Helical" evidence="1">
    <location>
        <begin position="6"/>
        <end position="23"/>
    </location>
</feature>
<comment type="caution">
    <text evidence="2">The sequence shown here is derived from an EMBL/GenBank/DDBJ whole genome shotgun (WGS) entry which is preliminary data.</text>
</comment>
<organism evidence="2 3">
    <name type="scientific">Virgibacillus indicus</name>
    <dbReference type="NCBI Taxonomy" id="2024554"/>
    <lineage>
        <taxon>Bacteria</taxon>
        <taxon>Bacillati</taxon>
        <taxon>Bacillota</taxon>
        <taxon>Bacilli</taxon>
        <taxon>Bacillales</taxon>
        <taxon>Bacillaceae</taxon>
        <taxon>Virgibacillus</taxon>
    </lineage>
</organism>
<keyword evidence="1" id="KW-0472">Membrane</keyword>
<feature type="transmembrane region" description="Helical" evidence="1">
    <location>
        <begin position="35"/>
        <end position="59"/>
    </location>
</feature>
<dbReference type="Gene3D" id="1.10.1760.20">
    <property type="match status" value="1"/>
</dbReference>
<feature type="transmembrane region" description="Helical" evidence="1">
    <location>
        <begin position="140"/>
        <end position="158"/>
    </location>
</feature>
<dbReference type="EMBL" id="NPMS01000001">
    <property type="protein sequence ID" value="OZU90076.1"/>
    <property type="molecule type" value="Genomic_DNA"/>
</dbReference>